<dbReference type="OrthoDB" id="5193808at2"/>
<sequence>MALITVSGLTKSYGSRQVLHGIDLNVDEGEILGVLGPNGSGKTTAVECIGGLRDRDGGSVSVAGMDPATDPLALREMLGMQLQQCRLPNKMRVAEALDLYSAFYADPRPAGELLERFGLSAHAHQPFGKLSGGQQQRLSIALALIGRPRIAFLDELTTGLDPAARREIWEYLRLLRDDGVTMLLVTHFMEEAAYLCDRVAILEGGRIVASGTPDAIATATGGQETSFAADDAIDPDTLRRLPGVASVDLDRGRVVVRGDADSPQAVLAALASNGVTARQLRVTAPSLDDAYLSLTASAPTSTTQEGSLR</sequence>
<comment type="subcellular location">
    <subcellularLocation>
        <location evidence="1">Cell membrane</location>
        <topology evidence="1">Peripheral membrane protein</topology>
    </subcellularLocation>
</comment>
<gene>
    <name evidence="7" type="ORF">ET989_05510</name>
</gene>
<evidence type="ECO:0000313" key="7">
    <source>
        <dbReference type="EMBL" id="TBT85910.1"/>
    </source>
</evidence>
<dbReference type="PROSITE" id="PS50893">
    <property type="entry name" value="ABC_TRANSPORTER_2"/>
    <property type="match status" value="1"/>
</dbReference>
<dbReference type="AlphaFoldDB" id="A0A4Q9KEK9"/>
<evidence type="ECO:0000313" key="8">
    <source>
        <dbReference type="Proteomes" id="UP000292373"/>
    </source>
</evidence>
<dbReference type="SUPFAM" id="SSF52540">
    <property type="entry name" value="P-loop containing nucleoside triphosphate hydrolases"/>
    <property type="match status" value="1"/>
</dbReference>
<dbReference type="InterPro" id="IPR050763">
    <property type="entry name" value="ABC_transporter_ATP-binding"/>
</dbReference>
<keyword evidence="4 7" id="KW-0067">ATP-binding</keyword>
<dbReference type="PANTHER" id="PTHR42711">
    <property type="entry name" value="ABC TRANSPORTER ATP-BINDING PROTEIN"/>
    <property type="match status" value="1"/>
</dbReference>
<dbReference type="InterPro" id="IPR003439">
    <property type="entry name" value="ABC_transporter-like_ATP-bd"/>
</dbReference>
<proteinExistence type="predicted"/>
<dbReference type="Proteomes" id="UP000292373">
    <property type="component" value="Unassembled WGS sequence"/>
</dbReference>
<feature type="domain" description="ABC transporter" evidence="6">
    <location>
        <begin position="4"/>
        <end position="229"/>
    </location>
</feature>
<keyword evidence="2" id="KW-0813">Transport</keyword>
<keyword evidence="5" id="KW-0046">Antibiotic resistance</keyword>
<dbReference type="InterPro" id="IPR017871">
    <property type="entry name" value="ABC_transporter-like_CS"/>
</dbReference>
<dbReference type="PROSITE" id="PS00211">
    <property type="entry name" value="ABC_TRANSPORTER_1"/>
    <property type="match status" value="1"/>
</dbReference>
<keyword evidence="8" id="KW-1185">Reference proteome</keyword>
<name>A0A4Q9KEK9_9ACTN</name>
<dbReference type="GO" id="GO:0005886">
    <property type="term" value="C:plasma membrane"/>
    <property type="evidence" value="ECO:0007669"/>
    <property type="project" value="UniProtKB-SubCell"/>
</dbReference>
<dbReference type="RefSeq" id="WP_131167559.1">
    <property type="nucleotide sequence ID" value="NZ_SDMQ01000004.1"/>
</dbReference>
<accession>A0A4Q9KEK9</accession>
<evidence type="ECO:0000256" key="1">
    <source>
        <dbReference type="ARBA" id="ARBA00004202"/>
    </source>
</evidence>
<reference evidence="7 8" key="1">
    <citation type="submission" date="2019-01" db="EMBL/GenBank/DDBJ databases">
        <title>Lactibacter flavus gen. nov., sp. nov., a novel bacterium of the family Propionibacteriaceae isolated from raw milk and dairy products.</title>
        <authorList>
            <person name="Huptas C."/>
            <person name="Wenning M."/>
            <person name="Breitenwieser F."/>
            <person name="Doll E."/>
            <person name="Von Neubeck M."/>
            <person name="Busse H.-J."/>
            <person name="Scherer S."/>
        </authorList>
    </citation>
    <scope>NUCLEOTIDE SEQUENCE [LARGE SCALE GENOMIC DNA]</scope>
    <source>
        <strain evidence="7 8">KCTC 33808</strain>
    </source>
</reference>
<dbReference type="CDD" id="cd03230">
    <property type="entry name" value="ABC_DR_subfamily_A"/>
    <property type="match status" value="1"/>
</dbReference>
<evidence type="ECO:0000256" key="2">
    <source>
        <dbReference type="ARBA" id="ARBA00022448"/>
    </source>
</evidence>
<dbReference type="PANTHER" id="PTHR42711:SF16">
    <property type="entry name" value="ABC TRANSPORTER ATP-BINDING PROTEIN"/>
    <property type="match status" value="1"/>
</dbReference>
<dbReference type="InterPro" id="IPR027417">
    <property type="entry name" value="P-loop_NTPase"/>
</dbReference>
<organism evidence="7 8">
    <name type="scientific">Propioniciclava sinopodophylli</name>
    <dbReference type="NCBI Taxonomy" id="1837344"/>
    <lineage>
        <taxon>Bacteria</taxon>
        <taxon>Bacillati</taxon>
        <taxon>Actinomycetota</taxon>
        <taxon>Actinomycetes</taxon>
        <taxon>Propionibacteriales</taxon>
        <taxon>Propionibacteriaceae</taxon>
        <taxon>Propioniciclava</taxon>
    </lineage>
</organism>
<dbReference type="Gene3D" id="3.40.50.300">
    <property type="entry name" value="P-loop containing nucleotide triphosphate hydrolases"/>
    <property type="match status" value="1"/>
</dbReference>
<comment type="caution">
    <text evidence="7">The sequence shown here is derived from an EMBL/GenBank/DDBJ whole genome shotgun (WGS) entry which is preliminary data.</text>
</comment>
<evidence type="ECO:0000256" key="4">
    <source>
        <dbReference type="ARBA" id="ARBA00022840"/>
    </source>
</evidence>
<keyword evidence="3" id="KW-0547">Nucleotide-binding</keyword>
<dbReference type="InterPro" id="IPR003593">
    <property type="entry name" value="AAA+_ATPase"/>
</dbReference>
<evidence type="ECO:0000256" key="3">
    <source>
        <dbReference type="ARBA" id="ARBA00022741"/>
    </source>
</evidence>
<evidence type="ECO:0000256" key="5">
    <source>
        <dbReference type="ARBA" id="ARBA00023251"/>
    </source>
</evidence>
<dbReference type="GO" id="GO:0046677">
    <property type="term" value="P:response to antibiotic"/>
    <property type="evidence" value="ECO:0007669"/>
    <property type="project" value="UniProtKB-KW"/>
</dbReference>
<evidence type="ECO:0000259" key="6">
    <source>
        <dbReference type="PROSITE" id="PS50893"/>
    </source>
</evidence>
<dbReference type="EMBL" id="SDMQ01000004">
    <property type="protein sequence ID" value="TBT85910.1"/>
    <property type="molecule type" value="Genomic_DNA"/>
</dbReference>
<dbReference type="GO" id="GO:0016887">
    <property type="term" value="F:ATP hydrolysis activity"/>
    <property type="evidence" value="ECO:0007669"/>
    <property type="project" value="InterPro"/>
</dbReference>
<dbReference type="GO" id="GO:0005524">
    <property type="term" value="F:ATP binding"/>
    <property type="evidence" value="ECO:0007669"/>
    <property type="project" value="UniProtKB-KW"/>
</dbReference>
<dbReference type="Pfam" id="PF00005">
    <property type="entry name" value="ABC_tran"/>
    <property type="match status" value="1"/>
</dbReference>
<dbReference type="SMART" id="SM00382">
    <property type="entry name" value="AAA"/>
    <property type="match status" value="1"/>
</dbReference>
<protein>
    <submittedName>
        <fullName evidence="7">ABC transporter ATP-binding protein</fullName>
    </submittedName>
</protein>